<evidence type="ECO:0000313" key="4">
    <source>
        <dbReference type="EMBL" id="KAJ7374628.1"/>
    </source>
</evidence>
<evidence type="ECO:0000313" key="5">
    <source>
        <dbReference type="Proteomes" id="UP001163046"/>
    </source>
</evidence>
<keyword evidence="5" id="KW-1185">Reference proteome</keyword>
<sequence>MFTVLSYLLLLTTSMTVIASFANSQNQFWCDLSGVKRCVDKANNLTECNCSAIPSKTYCPFNNSCLAPENYNDSLCWNDVSCIEPTIVTVYSWATQNGAMSIVSTASSLMAASSSAIRDSHVVLPTRAPTTYHPLDTDYTPIIISIAAGFACFVVFVCCMCVMHSWWLKRNKFTEVNSTPLHDIEKKRKKEERREMKRQAEEAEAKEPSKFDMGYTKPPKVNERALANYDWARTSYLPGMLEPSSHELHPAEFGPKLICDDDDDTEFDNPSELGDENDGYESGEERQDSPAREVTTPSSLFSPVEVEPQEPIMVEPEIFESMEEIPRPPPDGDMAVSVPPPRSDSNSQDYFNMMGRF</sequence>
<feature type="region of interest" description="Disordered" evidence="1">
    <location>
        <begin position="247"/>
        <end position="310"/>
    </location>
</feature>
<protein>
    <submittedName>
        <fullName evidence="4">Uncharacterized protein</fullName>
    </submittedName>
</protein>
<feature type="compositionally biased region" description="Acidic residues" evidence="1">
    <location>
        <begin position="260"/>
        <end position="282"/>
    </location>
</feature>
<feature type="region of interest" description="Disordered" evidence="1">
    <location>
        <begin position="323"/>
        <end position="357"/>
    </location>
</feature>
<dbReference type="AlphaFoldDB" id="A0A9W9Z3E0"/>
<gene>
    <name evidence="4" type="ORF">OS493_004967</name>
</gene>
<comment type="caution">
    <text evidence="4">The sequence shown here is derived from an EMBL/GenBank/DDBJ whole genome shotgun (WGS) entry which is preliminary data.</text>
</comment>
<dbReference type="EMBL" id="MU826827">
    <property type="protein sequence ID" value="KAJ7374628.1"/>
    <property type="molecule type" value="Genomic_DNA"/>
</dbReference>
<accession>A0A9W9Z3E0</accession>
<name>A0A9W9Z3E0_9CNID</name>
<evidence type="ECO:0000256" key="1">
    <source>
        <dbReference type="SAM" id="MobiDB-lite"/>
    </source>
</evidence>
<keyword evidence="2" id="KW-0812">Transmembrane</keyword>
<feature type="region of interest" description="Disordered" evidence="1">
    <location>
        <begin position="184"/>
        <end position="218"/>
    </location>
</feature>
<keyword evidence="2" id="KW-1133">Transmembrane helix</keyword>
<keyword evidence="3" id="KW-0732">Signal</keyword>
<feature type="transmembrane region" description="Helical" evidence="2">
    <location>
        <begin position="142"/>
        <end position="163"/>
    </location>
</feature>
<feature type="compositionally biased region" description="Basic and acidic residues" evidence="1">
    <location>
        <begin position="184"/>
        <end position="210"/>
    </location>
</feature>
<reference evidence="4" key="1">
    <citation type="submission" date="2023-01" db="EMBL/GenBank/DDBJ databases">
        <title>Genome assembly of the deep-sea coral Lophelia pertusa.</title>
        <authorList>
            <person name="Herrera S."/>
            <person name="Cordes E."/>
        </authorList>
    </citation>
    <scope>NUCLEOTIDE SEQUENCE</scope>
    <source>
        <strain evidence="4">USNM1676648</strain>
        <tissue evidence="4">Polyp</tissue>
    </source>
</reference>
<keyword evidence="2" id="KW-0472">Membrane</keyword>
<proteinExistence type="predicted"/>
<feature type="chain" id="PRO_5040887435" evidence="3">
    <location>
        <begin position="20"/>
        <end position="357"/>
    </location>
</feature>
<feature type="signal peptide" evidence="3">
    <location>
        <begin position="1"/>
        <end position="19"/>
    </location>
</feature>
<dbReference type="Proteomes" id="UP001163046">
    <property type="component" value="Unassembled WGS sequence"/>
</dbReference>
<evidence type="ECO:0000256" key="3">
    <source>
        <dbReference type="SAM" id="SignalP"/>
    </source>
</evidence>
<dbReference type="OrthoDB" id="5979635at2759"/>
<organism evidence="4 5">
    <name type="scientific">Desmophyllum pertusum</name>
    <dbReference type="NCBI Taxonomy" id="174260"/>
    <lineage>
        <taxon>Eukaryota</taxon>
        <taxon>Metazoa</taxon>
        <taxon>Cnidaria</taxon>
        <taxon>Anthozoa</taxon>
        <taxon>Hexacorallia</taxon>
        <taxon>Scleractinia</taxon>
        <taxon>Caryophylliina</taxon>
        <taxon>Caryophylliidae</taxon>
        <taxon>Desmophyllum</taxon>
    </lineage>
</organism>
<evidence type="ECO:0000256" key="2">
    <source>
        <dbReference type="SAM" id="Phobius"/>
    </source>
</evidence>